<dbReference type="AlphaFoldDB" id="F1T7W2"/>
<protein>
    <submittedName>
        <fullName evidence="1">Uncharacterized protein</fullName>
    </submittedName>
</protein>
<comment type="caution">
    <text evidence="1">The sequence shown here is derived from an EMBL/GenBank/DDBJ whole genome shotgun (WGS) entry which is preliminary data.</text>
</comment>
<keyword evidence="2" id="KW-1185">Reference proteome</keyword>
<evidence type="ECO:0000313" key="1">
    <source>
        <dbReference type="EMBL" id="EGD49560.1"/>
    </source>
</evidence>
<gene>
    <name evidence="1" type="ORF">Cpap_3996</name>
</gene>
<accession>F1T7W2</accession>
<sequence>MKTEVIDTKIVWTGNNRIYHLYRTRCGFLDSLTLRYPIKSGIRTITRKVPFFMGLPLQKVVELAADRI</sequence>
<dbReference type="OrthoDB" id="2085462at2"/>
<evidence type="ECO:0000313" key="2">
    <source>
        <dbReference type="Proteomes" id="UP000003860"/>
    </source>
</evidence>
<dbReference type="EMBL" id="ACXX02000001">
    <property type="protein sequence ID" value="EGD49560.1"/>
    <property type="molecule type" value="Genomic_DNA"/>
</dbReference>
<dbReference type="Proteomes" id="UP000003860">
    <property type="component" value="Unassembled WGS sequence"/>
</dbReference>
<reference evidence="1" key="2">
    <citation type="submission" date="2011-01" db="EMBL/GenBank/DDBJ databases">
        <title>The Non-contiguous Finished genome of Clostridium papyrosolvens.</title>
        <authorList>
            <person name="Lucas S."/>
            <person name="Copeland A."/>
            <person name="Lapidus A."/>
            <person name="Cheng J.-F."/>
            <person name="Goodwin L."/>
            <person name="Pitluck S."/>
            <person name="Misra M."/>
            <person name="Chertkov O."/>
            <person name="Detter J.C."/>
            <person name="Han C."/>
            <person name="Tapia R."/>
            <person name="Land M."/>
            <person name="Hauser L."/>
            <person name="Kyrpides N."/>
            <person name="Ivanova N."/>
            <person name="Pagani I."/>
            <person name="Mouttaki H."/>
            <person name="He Z."/>
            <person name="Zhou J."/>
            <person name="Hemme C.L."/>
            <person name="Woyke T."/>
        </authorList>
    </citation>
    <scope>NUCLEOTIDE SEQUENCE [LARGE SCALE GENOMIC DNA]</scope>
    <source>
        <strain evidence="1">DSM 2782</strain>
    </source>
</reference>
<proteinExistence type="predicted"/>
<name>F1T7W2_9FIRM</name>
<dbReference type="STRING" id="588581.Cpap_3996"/>
<organism evidence="1 2">
    <name type="scientific">Ruminiclostridium papyrosolvens DSM 2782</name>
    <dbReference type="NCBI Taxonomy" id="588581"/>
    <lineage>
        <taxon>Bacteria</taxon>
        <taxon>Bacillati</taxon>
        <taxon>Bacillota</taxon>
        <taxon>Clostridia</taxon>
        <taxon>Eubacteriales</taxon>
        <taxon>Oscillospiraceae</taxon>
        <taxon>Ruminiclostridium</taxon>
    </lineage>
</organism>
<reference evidence="1" key="1">
    <citation type="submission" date="2009-07" db="EMBL/GenBank/DDBJ databases">
        <authorList>
            <consortium name="US DOE Joint Genome Institute (JGI-PGF)"/>
            <person name="Lucas S."/>
            <person name="Copeland A."/>
            <person name="Lapidus A."/>
            <person name="Glavina del Rio T."/>
            <person name="Tice H."/>
            <person name="Bruce D."/>
            <person name="Goodwin L."/>
            <person name="Pitluck S."/>
            <person name="Larimer F."/>
            <person name="Land M.L."/>
            <person name="Mouttaki H."/>
            <person name="He Z."/>
            <person name="Zhou J."/>
            <person name="Hemme C.L."/>
        </authorList>
    </citation>
    <scope>NUCLEOTIDE SEQUENCE [LARGE SCALE GENOMIC DNA]</scope>
    <source>
        <strain evidence="1">DSM 2782</strain>
    </source>
</reference>
<dbReference type="RefSeq" id="WP_004616364.1">
    <property type="nucleotide sequence ID" value="NZ_ACXX02000001.1"/>
</dbReference>